<dbReference type="SUPFAM" id="SSF82689">
    <property type="entry name" value="Mechanosensitive channel protein MscS (YggB), C-terminal domain"/>
    <property type="match status" value="1"/>
</dbReference>
<dbReference type="SUPFAM" id="SSF82861">
    <property type="entry name" value="Mechanosensitive channel protein MscS (YggB), transmembrane region"/>
    <property type="match status" value="1"/>
</dbReference>
<proteinExistence type="inferred from homology"/>
<comment type="similarity">
    <text evidence="2">Belongs to the MscS (TC 1.A.23) family.</text>
</comment>
<evidence type="ECO:0000256" key="2">
    <source>
        <dbReference type="ARBA" id="ARBA00008017"/>
    </source>
</evidence>
<evidence type="ECO:0000256" key="6">
    <source>
        <dbReference type="ARBA" id="ARBA00023136"/>
    </source>
</evidence>
<dbReference type="InterPro" id="IPR049142">
    <property type="entry name" value="MS_channel_1st"/>
</dbReference>
<evidence type="ECO:0000256" key="4">
    <source>
        <dbReference type="ARBA" id="ARBA00022692"/>
    </source>
</evidence>
<keyword evidence="5 7" id="KW-1133">Transmembrane helix</keyword>
<evidence type="ECO:0000259" key="9">
    <source>
        <dbReference type="Pfam" id="PF21082"/>
    </source>
</evidence>
<dbReference type="InterPro" id="IPR045275">
    <property type="entry name" value="MscS_archaea/bacteria_type"/>
</dbReference>
<feature type="transmembrane region" description="Helical" evidence="7">
    <location>
        <begin position="100"/>
        <end position="118"/>
    </location>
</feature>
<dbReference type="InterPro" id="IPR049278">
    <property type="entry name" value="MS_channel_C"/>
</dbReference>
<keyword evidence="4 7" id="KW-0812">Transmembrane</keyword>
<name>A0ABT3NB18_9BACT</name>
<evidence type="ECO:0000313" key="11">
    <source>
        <dbReference type="EMBL" id="MCW7754655.1"/>
    </source>
</evidence>
<dbReference type="InterPro" id="IPR011014">
    <property type="entry name" value="MscS_channel_TM-2"/>
</dbReference>
<feature type="transmembrane region" description="Helical" evidence="7">
    <location>
        <begin position="146"/>
        <end position="168"/>
    </location>
</feature>
<dbReference type="PANTHER" id="PTHR30221">
    <property type="entry name" value="SMALL-CONDUCTANCE MECHANOSENSITIVE CHANNEL"/>
    <property type="match status" value="1"/>
</dbReference>
<keyword evidence="12" id="KW-1185">Reference proteome</keyword>
<feature type="transmembrane region" description="Helical" evidence="7">
    <location>
        <begin position="26"/>
        <end position="48"/>
    </location>
</feature>
<dbReference type="Pfam" id="PF21088">
    <property type="entry name" value="MS_channel_1st"/>
    <property type="match status" value="1"/>
</dbReference>
<dbReference type="InterPro" id="IPR023408">
    <property type="entry name" value="MscS_beta-dom_sf"/>
</dbReference>
<evidence type="ECO:0000256" key="5">
    <source>
        <dbReference type="ARBA" id="ARBA00022989"/>
    </source>
</evidence>
<keyword evidence="6 7" id="KW-0472">Membrane</keyword>
<evidence type="ECO:0000256" key="3">
    <source>
        <dbReference type="ARBA" id="ARBA00022475"/>
    </source>
</evidence>
<evidence type="ECO:0000256" key="7">
    <source>
        <dbReference type="SAM" id="Phobius"/>
    </source>
</evidence>
<comment type="subcellular location">
    <subcellularLocation>
        <location evidence="1">Cell membrane</location>
        <topology evidence="1">Multi-pass membrane protein</topology>
    </subcellularLocation>
</comment>
<dbReference type="Gene3D" id="2.30.30.60">
    <property type="match status" value="1"/>
</dbReference>
<feature type="domain" description="Mechanosensitive ion channel MscS" evidence="8">
    <location>
        <begin position="194"/>
        <end position="261"/>
    </location>
</feature>
<feature type="domain" description="Mechanosensitive ion channel MscS C-terminal" evidence="9">
    <location>
        <begin position="271"/>
        <end position="353"/>
    </location>
</feature>
<gene>
    <name evidence="11" type="ORF">OOT00_11740</name>
</gene>
<evidence type="ECO:0000256" key="1">
    <source>
        <dbReference type="ARBA" id="ARBA00004651"/>
    </source>
</evidence>
<dbReference type="SUPFAM" id="SSF50182">
    <property type="entry name" value="Sm-like ribonucleoproteins"/>
    <property type="match status" value="1"/>
</dbReference>
<feature type="transmembrane region" description="Helical" evidence="7">
    <location>
        <begin position="71"/>
        <end position="94"/>
    </location>
</feature>
<dbReference type="Gene3D" id="1.10.287.1260">
    <property type="match status" value="1"/>
</dbReference>
<evidence type="ECO:0000313" key="12">
    <source>
        <dbReference type="Proteomes" id="UP001209681"/>
    </source>
</evidence>
<dbReference type="Pfam" id="PF21082">
    <property type="entry name" value="MS_channel_3rd"/>
    <property type="match status" value="1"/>
</dbReference>
<dbReference type="Proteomes" id="UP001209681">
    <property type="component" value="Unassembled WGS sequence"/>
</dbReference>
<sequence length="377" mass="41968">MDETAENIIDTPYWLPVWLGGIWDFLASYPFVLGIVILAVGFFVAFLVRRFILFWGLKLTEKANADLMGQLVRMGAGVAAAIIVYLSLVTALHTLPLHEFAITLSIRILISLLILKLIRTGLRASHLFLEMLGRVKDRFAIVEERTLPLFDLIMTVIVIAIGSYALLQVWNIDATAWLASAGVIGIAVGFAARDTLANLFAGFFIIADAPYKLGDYVVLDGKERGEVTKVGIRSTRLLTRDDVEVIIPNSVMANTKIVNESGGRWLKYRIRIKVGVAYGSDVNHVVDVLEAVARKHPTVCRDPEARVRMRGFGDSSLDFELLCWIEKPEQRGLVSHELFMAVYKALGSNGIEIPFPQRDLWVRGMPEKPSCPTKEAE</sequence>
<dbReference type="RefSeq" id="WP_265425569.1">
    <property type="nucleotide sequence ID" value="NZ_JAPFPW010000014.1"/>
</dbReference>
<dbReference type="InterPro" id="IPR011066">
    <property type="entry name" value="MscS_channel_C_sf"/>
</dbReference>
<protein>
    <submittedName>
        <fullName evidence="11">Mechanosensitive ion channel family protein</fullName>
    </submittedName>
</protein>
<reference evidence="11 12" key="1">
    <citation type="submission" date="2022-11" db="EMBL/GenBank/DDBJ databases">
        <title>Desulfobotulus tamanensis H1 sp. nov. - anaerobic, alkaliphilic, sulphate reducing bacterium isolated from terrestrial mud volcano.</title>
        <authorList>
            <person name="Frolova A."/>
            <person name="Merkel A.Y."/>
            <person name="Slobodkin A.I."/>
        </authorList>
    </citation>
    <scope>NUCLEOTIDE SEQUENCE [LARGE SCALE GENOMIC DNA]</scope>
    <source>
        <strain evidence="11 12">H1</strain>
    </source>
</reference>
<dbReference type="InterPro" id="IPR010920">
    <property type="entry name" value="LSM_dom_sf"/>
</dbReference>
<dbReference type="PANTHER" id="PTHR30221:SF1">
    <property type="entry name" value="SMALL-CONDUCTANCE MECHANOSENSITIVE CHANNEL"/>
    <property type="match status" value="1"/>
</dbReference>
<keyword evidence="3" id="KW-1003">Cell membrane</keyword>
<evidence type="ECO:0000259" key="10">
    <source>
        <dbReference type="Pfam" id="PF21088"/>
    </source>
</evidence>
<dbReference type="Gene3D" id="3.30.70.100">
    <property type="match status" value="1"/>
</dbReference>
<organism evidence="11 12">
    <name type="scientific">Desulfobotulus pelophilus</name>
    <dbReference type="NCBI Taxonomy" id="2823377"/>
    <lineage>
        <taxon>Bacteria</taxon>
        <taxon>Pseudomonadati</taxon>
        <taxon>Thermodesulfobacteriota</taxon>
        <taxon>Desulfobacteria</taxon>
        <taxon>Desulfobacterales</taxon>
        <taxon>Desulfobacteraceae</taxon>
        <taxon>Desulfobotulus</taxon>
    </lineage>
</organism>
<feature type="domain" description="Mechanosensitive ion channel transmembrane helices 2/3" evidence="10">
    <location>
        <begin position="155"/>
        <end position="192"/>
    </location>
</feature>
<comment type="caution">
    <text evidence="11">The sequence shown here is derived from an EMBL/GenBank/DDBJ whole genome shotgun (WGS) entry which is preliminary data.</text>
</comment>
<dbReference type="EMBL" id="JAPFPW010000014">
    <property type="protein sequence ID" value="MCW7754655.1"/>
    <property type="molecule type" value="Genomic_DNA"/>
</dbReference>
<dbReference type="InterPro" id="IPR006685">
    <property type="entry name" value="MscS_channel_2nd"/>
</dbReference>
<accession>A0ABT3NB18</accession>
<evidence type="ECO:0000259" key="8">
    <source>
        <dbReference type="Pfam" id="PF00924"/>
    </source>
</evidence>
<dbReference type="Pfam" id="PF00924">
    <property type="entry name" value="MS_channel_2nd"/>
    <property type="match status" value="1"/>
</dbReference>